<dbReference type="AlphaFoldDB" id="A0A6J4H5T2"/>
<reference evidence="2" key="1">
    <citation type="submission" date="2020-02" db="EMBL/GenBank/DDBJ databases">
        <authorList>
            <person name="Meier V. D."/>
        </authorList>
    </citation>
    <scope>NUCLEOTIDE SEQUENCE</scope>
    <source>
        <strain evidence="2">AVDCRST_MAG26</strain>
    </source>
</reference>
<dbReference type="PANTHER" id="PTHR46331">
    <property type="entry name" value="VALACYCLOVIR HYDROLASE"/>
    <property type="match status" value="1"/>
</dbReference>
<dbReference type="InterPro" id="IPR029058">
    <property type="entry name" value="AB_hydrolase_fold"/>
</dbReference>
<dbReference type="Gene3D" id="3.40.50.1820">
    <property type="entry name" value="alpha/beta hydrolase"/>
    <property type="match status" value="1"/>
</dbReference>
<gene>
    <name evidence="2" type="ORF">AVDCRST_MAG26-217</name>
</gene>
<name>A0A6J4H5T2_9CHLR</name>
<proteinExistence type="predicted"/>
<dbReference type="PRINTS" id="PR00111">
    <property type="entry name" value="ABHYDROLASE"/>
</dbReference>
<evidence type="ECO:0000259" key="1">
    <source>
        <dbReference type="Pfam" id="PF00561"/>
    </source>
</evidence>
<dbReference type="EMBL" id="CADCTK010000052">
    <property type="protein sequence ID" value="CAA9213516.1"/>
    <property type="molecule type" value="Genomic_DNA"/>
</dbReference>
<sequence>MSSIAHHRTPSQGAYASVNGLNLYYEIHGSGQPLLLLHGGFGLTGMFGDVLPLLMQGRQVIAVDLQGHGRTADSDRPLRLELMADDIAALITHLRLERADVMGYSMGGAVALRTAIQHPAAVRKLVVVSTPHKRAAWYPDSVAAMEQMSAAAAPFLAETPMYHAYVAVAPDPEHFAVLCDKMGDMLRRDYDWSREVAALTMPTMIVMGDADSIPPTQATEFFALLGGGQRDGSWDQSGMTIHRLAILPGATHYDIFSFPALAAAVTPFLDAPMPDSK</sequence>
<dbReference type="SUPFAM" id="SSF53474">
    <property type="entry name" value="alpha/beta-Hydrolases"/>
    <property type="match status" value="1"/>
</dbReference>
<dbReference type="PANTHER" id="PTHR46331:SF2">
    <property type="entry name" value="VALACYCLOVIR HYDROLASE"/>
    <property type="match status" value="1"/>
</dbReference>
<accession>A0A6J4H5T2</accession>
<protein>
    <submittedName>
        <fullName evidence="2">Menaquinone biosynthesis related protein MenX</fullName>
    </submittedName>
</protein>
<dbReference type="GO" id="GO:0017171">
    <property type="term" value="F:serine hydrolase activity"/>
    <property type="evidence" value="ECO:0007669"/>
    <property type="project" value="TreeGrafter"/>
</dbReference>
<evidence type="ECO:0000313" key="2">
    <source>
        <dbReference type="EMBL" id="CAA9213516.1"/>
    </source>
</evidence>
<organism evidence="2">
    <name type="scientific">uncultured Chloroflexia bacterium</name>
    <dbReference type="NCBI Taxonomy" id="1672391"/>
    <lineage>
        <taxon>Bacteria</taxon>
        <taxon>Bacillati</taxon>
        <taxon>Chloroflexota</taxon>
        <taxon>Chloroflexia</taxon>
        <taxon>environmental samples</taxon>
    </lineage>
</organism>
<dbReference type="Pfam" id="PF00561">
    <property type="entry name" value="Abhydrolase_1"/>
    <property type="match status" value="1"/>
</dbReference>
<dbReference type="InterPro" id="IPR000073">
    <property type="entry name" value="AB_hydrolase_1"/>
</dbReference>
<feature type="domain" description="AB hydrolase-1" evidence="1">
    <location>
        <begin position="33"/>
        <end position="141"/>
    </location>
</feature>